<proteinExistence type="predicted"/>
<name>A0A085NBL7_9BILA</name>
<organism evidence="1">
    <name type="scientific">Trichuris suis</name>
    <name type="common">pig whipworm</name>
    <dbReference type="NCBI Taxonomy" id="68888"/>
    <lineage>
        <taxon>Eukaryota</taxon>
        <taxon>Metazoa</taxon>
        <taxon>Ecdysozoa</taxon>
        <taxon>Nematoda</taxon>
        <taxon>Enoplea</taxon>
        <taxon>Dorylaimia</taxon>
        <taxon>Trichinellida</taxon>
        <taxon>Trichuridae</taxon>
        <taxon>Trichuris</taxon>
    </lineage>
</organism>
<dbReference type="AlphaFoldDB" id="A0A085NBL7"/>
<dbReference type="Proteomes" id="UP000030758">
    <property type="component" value="Unassembled WGS sequence"/>
</dbReference>
<sequence length="174" mass="18544">MSTELCGLLTISKTRRQLKGRFSRETDQKNLRVRATMVPSLPARYLRIPFAGLSLTPDTDCTSAQVPQFRGPLLATKHSCELNISFALCRDARYAAVPGSSELTFEGQPLATQFLTLERTGSLLVISAISFAVKGGSGIDSSKRTSNGGGTSATFPGCGKRLKASALPICFPGT</sequence>
<dbReference type="EMBL" id="KL367520">
    <property type="protein sequence ID" value="KFD66863.1"/>
    <property type="molecule type" value="Genomic_DNA"/>
</dbReference>
<accession>A0A085NBL7</accession>
<gene>
    <name evidence="1" type="ORF">M514_21007</name>
</gene>
<evidence type="ECO:0000313" key="1">
    <source>
        <dbReference type="EMBL" id="KFD66863.1"/>
    </source>
</evidence>
<reference evidence="1" key="1">
    <citation type="journal article" date="2014" name="Nat. Genet.">
        <title>Genome and transcriptome of the porcine whipworm Trichuris suis.</title>
        <authorList>
            <person name="Jex A.R."/>
            <person name="Nejsum P."/>
            <person name="Schwarz E.M."/>
            <person name="Hu L."/>
            <person name="Young N.D."/>
            <person name="Hall R.S."/>
            <person name="Korhonen P.K."/>
            <person name="Liao S."/>
            <person name="Thamsborg S."/>
            <person name="Xia J."/>
            <person name="Xu P."/>
            <person name="Wang S."/>
            <person name="Scheerlinck J.P."/>
            <person name="Hofmann A."/>
            <person name="Sternberg P.W."/>
            <person name="Wang J."/>
            <person name="Gasser R.B."/>
        </authorList>
    </citation>
    <scope>NUCLEOTIDE SEQUENCE [LARGE SCALE GENOMIC DNA]</scope>
    <source>
        <strain evidence="1">DCEP-RM93F</strain>
    </source>
</reference>
<protein>
    <submittedName>
        <fullName evidence="1">Uncharacterized protein</fullName>
    </submittedName>
</protein>